<dbReference type="EMBL" id="BAABHO010000029">
    <property type="protein sequence ID" value="GAA4796600.1"/>
    <property type="molecule type" value="Genomic_DNA"/>
</dbReference>
<comment type="caution">
    <text evidence="3">The sequence shown here is derived from an EMBL/GenBank/DDBJ whole genome shotgun (WGS) entry which is preliminary data.</text>
</comment>
<evidence type="ECO:0000256" key="1">
    <source>
        <dbReference type="SAM" id="MobiDB-lite"/>
    </source>
</evidence>
<keyword evidence="4" id="KW-1185">Reference proteome</keyword>
<organism evidence="3 4">
    <name type="scientific">Actinomycetospora chlora</name>
    <dbReference type="NCBI Taxonomy" id="663608"/>
    <lineage>
        <taxon>Bacteria</taxon>
        <taxon>Bacillati</taxon>
        <taxon>Actinomycetota</taxon>
        <taxon>Actinomycetes</taxon>
        <taxon>Pseudonocardiales</taxon>
        <taxon>Pseudonocardiaceae</taxon>
        <taxon>Actinomycetospora</taxon>
    </lineage>
</organism>
<feature type="compositionally biased region" description="Acidic residues" evidence="1">
    <location>
        <begin position="301"/>
        <end position="310"/>
    </location>
</feature>
<feature type="compositionally biased region" description="Low complexity" evidence="1">
    <location>
        <begin position="398"/>
        <end position="408"/>
    </location>
</feature>
<dbReference type="InterPro" id="IPR003615">
    <property type="entry name" value="HNH_nuc"/>
</dbReference>
<feature type="compositionally biased region" description="Basic and acidic residues" evidence="1">
    <location>
        <begin position="342"/>
        <end position="351"/>
    </location>
</feature>
<feature type="domain" description="DUF222" evidence="2">
    <location>
        <begin position="59"/>
        <end position="238"/>
    </location>
</feature>
<evidence type="ECO:0000313" key="4">
    <source>
        <dbReference type="Proteomes" id="UP001500928"/>
    </source>
</evidence>
<sequence>MSGLGASVLFVSIDQDQRLAVAAVLDGLAPGPELDSLLEGLSAGALAGEDLAAYLRACARQQARAESRTLTAMHHLGRARAGSTERFSGVDEFSGDEVAAVLCWSRSMATRKLGLADDLEVRLPAVGEAVWEGRLDVARASRLCEWTRDVPDDLARHVGDVLLPVAAGMTVGELIDRIEQVVIELDPGWASRREARARRNGRLILQANPSGTATLSLVDVAATSGLAMRDRVDALAAAIRGLGVLTPIGTLRKEVAERLLDGSLTGLDDHRVALLLAAEYHAPGDDPGPDDPGPEGPSDGGPDDPDDPDGPSDGGPRGPSDGSPSDGGPGDPGDPGGPGDRGPGDRGPDDRGPDDDSSSTGGARGDDRGDHTGADPSGADPLGGAVGGADECTEPEQGLLDLPDLPGGTEPFPALLDGPEPGSGRVRAGVGEVRLRLTTALGLDDLPGQVPGYGTVLADHARTLLSRYLGGEWRVVCTDDQGRLQHVLLARRRPHPPRPGGSGQRCRAIVELHVPTTLLAALDPRDHGRWAALLAELQARLVELPREGGPPVATVADLYRRRPRIEIDRWTRVRDRCCVAPACRRRAQSSDLDHTLDHAFGGPSLDWNLGVLDRHHHRAKHHGGWTLHQPHPGHFRWRTRAGVHHTTRPKKILVEPAVPRPAARPRPLLDDGAAWTDDDHPDWRARYRRRTGLTEPEVTASAVHPDDDPPPF</sequence>
<dbReference type="Proteomes" id="UP001500928">
    <property type="component" value="Unassembled WGS sequence"/>
</dbReference>
<feature type="region of interest" description="Disordered" evidence="1">
    <location>
        <begin position="281"/>
        <end position="422"/>
    </location>
</feature>
<feature type="compositionally biased region" description="Gly residues" evidence="1">
    <location>
        <begin position="325"/>
        <end position="341"/>
    </location>
</feature>
<feature type="region of interest" description="Disordered" evidence="1">
    <location>
        <begin position="654"/>
        <end position="712"/>
    </location>
</feature>
<accession>A0ABP9BK85</accession>
<dbReference type="InterPro" id="IPR003870">
    <property type="entry name" value="DUF222"/>
</dbReference>
<protein>
    <recommendedName>
        <fullName evidence="2">DUF222 domain-containing protein</fullName>
    </recommendedName>
</protein>
<proteinExistence type="predicted"/>
<gene>
    <name evidence="3" type="ORF">GCM10023200_35880</name>
</gene>
<feature type="compositionally biased region" description="Basic and acidic residues" evidence="1">
    <location>
        <begin position="364"/>
        <end position="373"/>
    </location>
</feature>
<dbReference type="CDD" id="cd00085">
    <property type="entry name" value="HNHc"/>
    <property type="match status" value="1"/>
</dbReference>
<dbReference type="Pfam" id="PF02720">
    <property type="entry name" value="DUF222"/>
    <property type="match status" value="1"/>
</dbReference>
<evidence type="ECO:0000259" key="2">
    <source>
        <dbReference type="Pfam" id="PF02720"/>
    </source>
</evidence>
<evidence type="ECO:0000313" key="3">
    <source>
        <dbReference type="EMBL" id="GAA4796600.1"/>
    </source>
</evidence>
<name>A0ABP9BK85_9PSEU</name>
<reference evidence="4" key="1">
    <citation type="journal article" date="2019" name="Int. J. Syst. Evol. Microbiol.">
        <title>The Global Catalogue of Microorganisms (GCM) 10K type strain sequencing project: providing services to taxonomists for standard genome sequencing and annotation.</title>
        <authorList>
            <consortium name="The Broad Institute Genomics Platform"/>
            <consortium name="The Broad Institute Genome Sequencing Center for Infectious Disease"/>
            <person name="Wu L."/>
            <person name="Ma J."/>
        </authorList>
    </citation>
    <scope>NUCLEOTIDE SEQUENCE [LARGE SCALE GENOMIC DNA]</scope>
    <source>
        <strain evidence="4">JCM 17979</strain>
    </source>
</reference>